<dbReference type="SUPFAM" id="SSF52200">
    <property type="entry name" value="Toll/Interleukin receptor TIR domain"/>
    <property type="match status" value="1"/>
</dbReference>
<feature type="domain" description="TIR" evidence="6">
    <location>
        <begin position="18"/>
        <end position="159"/>
    </location>
</feature>
<comment type="subcellular location">
    <subcellularLocation>
        <location evidence="1">Membrane</location>
    </subcellularLocation>
</comment>
<keyword evidence="2" id="KW-0812">Transmembrane</keyword>
<dbReference type="OrthoDB" id="5966846at2759"/>
<dbReference type="Proteomes" id="UP000507470">
    <property type="component" value="Unassembled WGS sequence"/>
</dbReference>
<dbReference type="GO" id="GO:0038023">
    <property type="term" value="F:signaling receptor activity"/>
    <property type="evidence" value="ECO:0007669"/>
    <property type="project" value="TreeGrafter"/>
</dbReference>
<reference evidence="7 8" key="1">
    <citation type="submission" date="2020-06" db="EMBL/GenBank/DDBJ databases">
        <authorList>
            <person name="Li R."/>
            <person name="Bekaert M."/>
        </authorList>
    </citation>
    <scope>NUCLEOTIDE SEQUENCE [LARGE SCALE GENOMIC DNA]</scope>
    <source>
        <strain evidence="8">wild</strain>
    </source>
</reference>
<dbReference type="InterPro" id="IPR035897">
    <property type="entry name" value="Toll_tir_struct_dom_sf"/>
</dbReference>
<dbReference type="Gene3D" id="3.40.50.10140">
    <property type="entry name" value="Toll/interleukin-1 receptor homology (TIR) domain"/>
    <property type="match status" value="1"/>
</dbReference>
<proteinExistence type="predicted"/>
<keyword evidence="8" id="KW-1185">Reference proteome</keyword>
<evidence type="ECO:0000259" key="6">
    <source>
        <dbReference type="PROSITE" id="PS50104"/>
    </source>
</evidence>
<evidence type="ECO:0000256" key="5">
    <source>
        <dbReference type="ARBA" id="ARBA00023136"/>
    </source>
</evidence>
<evidence type="ECO:0000256" key="4">
    <source>
        <dbReference type="ARBA" id="ARBA00022989"/>
    </source>
</evidence>
<dbReference type="PRINTS" id="PR01537">
    <property type="entry name" value="INTRLKN1R1F"/>
</dbReference>
<dbReference type="InterPro" id="IPR000157">
    <property type="entry name" value="TIR_dom"/>
</dbReference>
<gene>
    <name evidence="7" type="ORF">MCOR_56956</name>
</gene>
<dbReference type="GO" id="GO:0005886">
    <property type="term" value="C:plasma membrane"/>
    <property type="evidence" value="ECO:0007669"/>
    <property type="project" value="TreeGrafter"/>
</dbReference>
<accession>A0A6J8EWZ7</accession>
<dbReference type="PANTHER" id="PTHR24365">
    <property type="entry name" value="TOLL-LIKE RECEPTOR"/>
    <property type="match status" value="1"/>
</dbReference>
<evidence type="ECO:0000313" key="7">
    <source>
        <dbReference type="EMBL" id="CAC5425108.1"/>
    </source>
</evidence>
<keyword evidence="5" id="KW-0472">Membrane</keyword>
<dbReference type="GO" id="GO:0007165">
    <property type="term" value="P:signal transduction"/>
    <property type="evidence" value="ECO:0007669"/>
    <property type="project" value="InterPro"/>
</dbReference>
<dbReference type="SMART" id="SM00255">
    <property type="entry name" value="TIR"/>
    <property type="match status" value="1"/>
</dbReference>
<evidence type="ECO:0000256" key="2">
    <source>
        <dbReference type="ARBA" id="ARBA00022692"/>
    </source>
</evidence>
<evidence type="ECO:0000313" key="8">
    <source>
        <dbReference type="Proteomes" id="UP000507470"/>
    </source>
</evidence>
<evidence type="ECO:0000256" key="1">
    <source>
        <dbReference type="ARBA" id="ARBA00004370"/>
    </source>
</evidence>
<sequence length="160" mass="19015">MTRHKYNVLKGIKPSSTYKYDAFISYANDETDFIVNEVIPNLERDDNMTLCVHQRDFIAGEEITQNITDGIHQSKRTICTLTRSFLDSYYFMFEFNMVRMESIYSRDGQNILFLIFYEQLRPKDLPLVILELVHSQSYIEYPNDEQENVLFWDKIKKALA</sequence>
<protein>
    <submittedName>
        <fullName evidence="7">Toll-like receptor 4</fullName>
    </submittedName>
</protein>
<dbReference type="PANTHER" id="PTHR24365:SF541">
    <property type="entry name" value="PROTEIN TOLL-RELATED"/>
    <property type="match status" value="1"/>
</dbReference>
<keyword evidence="3" id="KW-0732">Signal</keyword>
<dbReference type="Pfam" id="PF01582">
    <property type="entry name" value="TIR"/>
    <property type="match status" value="1"/>
</dbReference>
<evidence type="ECO:0000256" key="3">
    <source>
        <dbReference type="ARBA" id="ARBA00022729"/>
    </source>
</evidence>
<dbReference type="AlphaFoldDB" id="A0A6J8EWZ7"/>
<dbReference type="PROSITE" id="PS50104">
    <property type="entry name" value="TIR"/>
    <property type="match status" value="1"/>
</dbReference>
<name>A0A6J8EWZ7_MYTCO</name>
<dbReference type="EMBL" id="CACVKT020010164">
    <property type="protein sequence ID" value="CAC5425108.1"/>
    <property type="molecule type" value="Genomic_DNA"/>
</dbReference>
<keyword evidence="7" id="KW-0675">Receptor</keyword>
<keyword evidence="4" id="KW-1133">Transmembrane helix</keyword>
<organism evidence="7 8">
    <name type="scientific">Mytilus coruscus</name>
    <name type="common">Sea mussel</name>
    <dbReference type="NCBI Taxonomy" id="42192"/>
    <lineage>
        <taxon>Eukaryota</taxon>
        <taxon>Metazoa</taxon>
        <taxon>Spiralia</taxon>
        <taxon>Lophotrochozoa</taxon>
        <taxon>Mollusca</taxon>
        <taxon>Bivalvia</taxon>
        <taxon>Autobranchia</taxon>
        <taxon>Pteriomorphia</taxon>
        <taxon>Mytilida</taxon>
        <taxon>Mytiloidea</taxon>
        <taxon>Mytilidae</taxon>
        <taxon>Mytilinae</taxon>
        <taxon>Mytilus</taxon>
    </lineage>
</organism>